<sequence>MEMKDKHMNELFFEEVKTDELYGDGWFIGGVAGGVLVGGAIWAGIVLT</sequence>
<keyword evidence="1" id="KW-0812">Transmembrane</keyword>
<keyword evidence="1" id="KW-1133">Transmembrane helix</keyword>
<organism evidence="3 5">
    <name type="scientific">Streptococcus cristatus</name>
    <dbReference type="NCBI Taxonomy" id="45634"/>
    <lineage>
        <taxon>Bacteria</taxon>
        <taxon>Bacillati</taxon>
        <taxon>Bacillota</taxon>
        <taxon>Bacilli</taxon>
        <taxon>Lactobacillales</taxon>
        <taxon>Streptococcaceae</taxon>
        <taxon>Streptococcus</taxon>
    </lineage>
</organism>
<reference evidence="4 6" key="2">
    <citation type="submission" date="2018-11" db="EMBL/GenBank/DDBJ databases">
        <title>Species Designations Belie Phenotypic and Genotypic Heterogeneity in Oral Streptococci.</title>
        <authorList>
            <person name="Velsko I."/>
        </authorList>
    </citation>
    <scope>NUCLEOTIDE SEQUENCE [LARGE SCALE GENOMIC DNA]</scope>
    <source>
        <strain evidence="4 6">A52</strain>
    </source>
</reference>
<dbReference type="EMBL" id="BJYQ01000098">
    <property type="protein sequence ID" value="GEN97734.1"/>
    <property type="molecule type" value="Genomic_DNA"/>
</dbReference>
<comment type="caution">
    <text evidence="3">The sequence shown here is derived from an EMBL/GenBank/DDBJ whole genome shotgun (WGS) entry which is preliminary data.</text>
</comment>
<dbReference type="STRING" id="45634.SCRDD08_02067"/>
<dbReference type="EMBL" id="LQRD01000078">
    <property type="protein sequence ID" value="KXT68291.1"/>
    <property type="molecule type" value="Genomic_DNA"/>
</dbReference>
<reference evidence="2 7" key="3">
    <citation type="submission" date="2019-07" db="EMBL/GenBank/DDBJ databases">
        <title>Whole genome shotgun sequence of Streptococcus oligofermentans NBRC 106105.</title>
        <authorList>
            <person name="Hosoyama A."/>
            <person name="Uohara A."/>
            <person name="Ohji S."/>
            <person name="Ichikawa N."/>
        </authorList>
    </citation>
    <scope>NUCLEOTIDE SEQUENCE [LARGE SCALE GENOMIC DNA]</scope>
    <source>
        <strain evidence="2 7">NBRC 106105</strain>
    </source>
</reference>
<evidence type="ECO:0000313" key="2">
    <source>
        <dbReference type="EMBL" id="GEN97734.1"/>
    </source>
</evidence>
<dbReference type="Proteomes" id="UP000321868">
    <property type="component" value="Unassembled WGS sequence"/>
</dbReference>
<evidence type="ECO:0000313" key="7">
    <source>
        <dbReference type="Proteomes" id="UP000321868"/>
    </source>
</evidence>
<keyword evidence="1" id="KW-0472">Membrane</keyword>
<dbReference type="Proteomes" id="UP000070377">
    <property type="component" value="Unassembled WGS sequence"/>
</dbReference>
<evidence type="ECO:0000313" key="4">
    <source>
        <dbReference type="EMBL" id="RSJ88831.1"/>
    </source>
</evidence>
<proteinExistence type="predicted"/>
<feature type="transmembrane region" description="Helical" evidence="1">
    <location>
        <begin position="26"/>
        <end position="47"/>
    </location>
</feature>
<dbReference type="AlphaFoldDB" id="A0A139MXR3"/>
<evidence type="ECO:0000313" key="3">
    <source>
        <dbReference type="EMBL" id="KXT68291.1"/>
    </source>
</evidence>
<evidence type="ECO:0000256" key="1">
    <source>
        <dbReference type="SAM" id="Phobius"/>
    </source>
</evidence>
<dbReference type="RefSeq" id="WP_015604207.1">
    <property type="nucleotide sequence ID" value="NZ_BJYQ01000098.1"/>
</dbReference>
<dbReference type="EMBL" id="RJPS01000009">
    <property type="protein sequence ID" value="RSJ88831.1"/>
    <property type="molecule type" value="Genomic_DNA"/>
</dbReference>
<reference evidence="3 5" key="1">
    <citation type="submission" date="2016-01" db="EMBL/GenBank/DDBJ databases">
        <title>Highly variable Streptococcus oralis are common among viridans streptococci isolated from primates.</title>
        <authorList>
            <person name="Denapaite D."/>
            <person name="Rieger M."/>
            <person name="Koendgen S."/>
            <person name="Brueckner R."/>
            <person name="Ochigava I."/>
            <person name="Kappeler P."/>
            <person name="Maetz-Rensing K."/>
            <person name="Leendertz F."/>
            <person name="Hakenbeck R."/>
        </authorList>
    </citation>
    <scope>NUCLEOTIDE SEQUENCE [LARGE SCALE GENOMIC DNA]</scope>
    <source>
        <strain evidence="3 5">DD08</strain>
    </source>
</reference>
<gene>
    <name evidence="4" type="ORF">D8792_07970</name>
    <name evidence="3" type="ORF">SCRDD08_02067</name>
    <name evidence="2" type="ORF">SOL01_16080</name>
</gene>
<name>A0A139MXR3_STRCR</name>
<dbReference type="PATRIC" id="fig|45634.12.peg.2150"/>
<evidence type="ECO:0000313" key="5">
    <source>
        <dbReference type="Proteomes" id="UP000070377"/>
    </source>
</evidence>
<protein>
    <submittedName>
        <fullName evidence="3">Uncharacterized protein</fullName>
    </submittedName>
</protein>
<accession>A0A139MXR3</accession>
<dbReference type="Proteomes" id="UP000270868">
    <property type="component" value="Unassembled WGS sequence"/>
</dbReference>
<evidence type="ECO:0000313" key="6">
    <source>
        <dbReference type="Proteomes" id="UP000270868"/>
    </source>
</evidence>